<feature type="compositionally biased region" description="Basic and acidic residues" evidence="7">
    <location>
        <begin position="38"/>
        <end position="49"/>
    </location>
</feature>
<dbReference type="Bgee" id="FBgn0036830">
    <property type="expression patterns" value="Expressed in early-mid elongation-stage spermatid (Drosophila) in testis and 24 other cell types or tissues"/>
</dbReference>
<dbReference type="Reactome" id="R-DME-5628897">
    <property type="pathway name" value="TP53 Regulates Metabolic Genes"/>
</dbReference>
<gene>
    <name evidence="9 13" type="primary">COX6AL2</name>
    <name evidence="11" type="synonym">CG14077-RB</name>
    <name evidence="9" type="synonym">Dmel\CG14077</name>
    <name evidence="9" type="synonym">VIa</name>
    <name evidence="9 13" type="ORF">CG14077</name>
    <name evidence="9" type="ORF">Dmel_CG14077</name>
</gene>
<dbReference type="FlyBase" id="FBgn0036830">
    <property type="gene designation" value="COX6AL2"/>
</dbReference>
<dbReference type="EMBL" id="AE014296">
    <property type="protein sequence ID" value="AAF49209.2"/>
    <property type="molecule type" value="Genomic_DNA"/>
</dbReference>
<dbReference type="PANTHER" id="PTHR11504">
    <property type="entry name" value="CYTOCHROME C OXIDASE POLYPEPTIDE VIA"/>
    <property type="match status" value="1"/>
</dbReference>
<evidence type="ECO:0000256" key="8">
    <source>
        <dbReference type="SAM" id="Phobius"/>
    </source>
</evidence>
<dbReference type="BioGRID-ORCS" id="40066">
    <property type="hits" value="0 hits in 3 CRISPR screens"/>
</dbReference>
<reference evidence="9" key="7">
    <citation type="submission" date="2006-08" db="EMBL/GenBank/DDBJ databases">
        <authorList>
            <person name="Celniker S."/>
            <person name="Carlson J."/>
            <person name="Wan K."/>
            <person name="Frise E."/>
            <person name="Hoskins R."/>
            <person name="Park S."/>
            <person name="Svirskas R."/>
            <person name="Rubin G."/>
        </authorList>
    </citation>
    <scope>NUCLEOTIDE SEQUENCE</scope>
</reference>
<dbReference type="GO" id="GO:0030234">
    <property type="term" value="F:enzyme regulator activity"/>
    <property type="evidence" value="ECO:0000318"/>
    <property type="project" value="GO_Central"/>
</dbReference>
<evidence type="ECO:0000256" key="3">
    <source>
        <dbReference type="ARBA" id="ARBA00022946"/>
    </source>
</evidence>
<keyword evidence="4" id="KW-0496">Mitochondrion</keyword>
<reference evidence="9" key="12">
    <citation type="journal article" date="2015" name="G3 (Bethesda)">
        <title>Gene Model Annotations for Drosophila melanogaster: Impact of High-Throughput Data.</title>
        <authorList>
            <consortium name="FlyBase Consortium"/>
            <person name="Matthews B.B."/>
            <person name="Dos Santos G."/>
            <person name="Crosby M.A."/>
            <person name="Emmert D.B."/>
            <person name="St Pierre S.E."/>
            <person name="Gramates L.S."/>
            <person name="Zhou P."/>
            <person name="Schroeder A.J."/>
            <person name="Falls K."/>
            <person name="Strelets V."/>
            <person name="Russo S.M."/>
            <person name="Gelbart W.M."/>
            <person name="null"/>
        </authorList>
    </citation>
    <scope>NUCLEOTIDE SEQUENCE</scope>
</reference>
<dbReference type="KEGG" id="dme:Dmel_CG14077"/>
<feature type="region of interest" description="Disordered" evidence="7">
    <location>
        <begin position="26"/>
        <end position="109"/>
    </location>
</feature>
<dbReference type="EMBL" id="AE014296">
    <property type="protein sequence ID" value="AFH04499.1"/>
    <property type="molecule type" value="Genomic_DNA"/>
</dbReference>
<evidence type="ECO:0000313" key="14">
    <source>
        <dbReference type="Proteomes" id="UP000000803"/>
    </source>
</evidence>
<reference evidence="12" key="11">
    <citation type="submission" date="2013-01" db="EMBL/GenBank/DDBJ databases">
        <authorList>
            <person name="Carlson J."/>
            <person name="Booth B."/>
            <person name="Frise E."/>
            <person name="Park S."/>
            <person name="Wan K."/>
            <person name="Yu C."/>
            <person name="Celniker S."/>
        </authorList>
    </citation>
    <scope>NUCLEOTIDE SEQUENCE</scope>
</reference>
<reference evidence="9" key="14">
    <citation type="journal article" date="2015" name="Genome Res.">
        <title>The Release 6 reference sequence of the Drosophila melanogaster genome.</title>
        <authorList>
            <person name="Hoskins R.A."/>
            <person name="Carlson J.W."/>
            <person name="Wan K.H."/>
            <person name="Park S."/>
            <person name="Mendez I."/>
            <person name="Galle S.E."/>
            <person name="Booth B.W."/>
            <person name="Pfeiffer B.D."/>
            <person name="George R.A."/>
            <person name="Svirskas R."/>
            <person name="Krzywinski M."/>
            <person name="Schein J."/>
            <person name="Accardo M.C."/>
            <person name="Damia E."/>
            <person name="Messina G."/>
            <person name="Mendez-Lago M."/>
            <person name="de Pablos B."/>
            <person name="Demakova O.V."/>
            <person name="Andreyeva E.N."/>
            <person name="Boldyreva L.V."/>
            <person name="Marra M."/>
            <person name="Carvalho A.B."/>
            <person name="Dimitri P."/>
            <person name="Villasante A."/>
            <person name="Zhimulev I.F."/>
            <person name="Rubin G.M."/>
            <person name="Karpen G.H."/>
            <person name="Celniker S.E."/>
        </authorList>
    </citation>
    <scope>NUCLEOTIDE SEQUENCE</scope>
</reference>
<dbReference type="STRING" id="7227.FBpp0289099"/>
<reference evidence="9" key="16">
    <citation type="submission" date="2022-11" db="EMBL/GenBank/DDBJ databases">
        <authorList>
            <consortium name="FlyBase"/>
        </authorList>
    </citation>
    <scope>NUCLEOTIDE SEQUENCE</scope>
</reference>
<comment type="similarity">
    <text evidence="6">Belongs to the cytochrome c oxidase subunit 6A family.</text>
</comment>
<dbReference type="OMA" id="AQHAKVW"/>
<evidence type="ECO:0000256" key="7">
    <source>
        <dbReference type="SAM" id="MobiDB-lite"/>
    </source>
</evidence>
<evidence type="ECO:0000256" key="6">
    <source>
        <dbReference type="RuleBase" id="RU004396"/>
    </source>
</evidence>
<feature type="transmembrane region" description="Helical" evidence="8">
    <location>
        <begin position="160"/>
        <end position="181"/>
    </location>
</feature>
<reference evidence="14" key="3">
    <citation type="journal article" date="2002" name="Genome Biol.">
        <title>Annotation of the Drosophila melanogaster euchromatic genome: a systematic review.</title>
        <authorList>
            <person name="Misra S."/>
            <person name="Crosby M.A."/>
            <person name="Mungall C.J."/>
            <person name="Matthews B.B."/>
            <person name="Campbell K.S."/>
            <person name="Hradecky P."/>
            <person name="Huang Y."/>
            <person name="Kaminker J.S."/>
            <person name="Millburn G.H."/>
            <person name="Prochnik S.E."/>
            <person name="Smith C.D."/>
            <person name="Tupy J.L."/>
            <person name="Whitfied E.J."/>
            <person name="Bayraktaroglu L."/>
            <person name="Berman B.P."/>
            <person name="Bettencourt B.R."/>
            <person name="Celniker S.E."/>
            <person name="de Grey A.D."/>
            <person name="Drysdale R.A."/>
            <person name="Harris N.L."/>
            <person name="Richter J."/>
            <person name="Russo S."/>
            <person name="Schroeder A.J."/>
            <person name="Shu S.Q."/>
            <person name="Stapleton M."/>
            <person name="Yamada C."/>
            <person name="Ashburner M."/>
            <person name="Gelbart W.M."/>
            <person name="Rubin G.M."/>
            <person name="Lewis S.E."/>
        </authorList>
    </citation>
    <scope>GENOME REANNOTATION</scope>
    <source>
        <strain evidence="14">Berkeley</strain>
    </source>
</reference>
<dbReference type="PaxDb" id="7227-FBpp0289099"/>
<dbReference type="VEuPathDB" id="VectorBase:FBgn0036830"/>
<dbReference type="GO" id="GO:0045277">
    <property type="term" value="C:respiratory chain complex IV"/>
    <property type="evidence" value="ECO:0000318"/>
    <property type="project" value="GO_Central"/>
</dbReference>
<dbReference type="Proteomes" id="UP000000803">
    <property type="component" value="Chromosome 3L"/>
</dbReference>
<reference evidence="9" key="13">
    <citation type="journal article" date="2015" name="G3 (Bethesda)">
        <title>Gene Model Annotations for Drosophila melanogaster: The Rule-Benders.</title>
        <authorList>
            <consortium name="FlyBase Consortium"/>
            <person name="Crosby M.A."/>
            <person name="Gramates L.S."/>
            <person name="Dos Santos G."/>
            <person name="Matthews B.B."/>
            <person name="St Pierre S.E."/>
            <person name="Zhou P."/>
            <person name="Schroeder A.J."/>
            <person name="Falls K."/>
            <person name="Emmert D.B."/>
            <person name="Russo S.M."/>
            <person name="Gelbart W.M."/>
            <person name="null"/>
        </authorList>
    </citation>
    <scope>NUCLEOTIDE SEQUENCE</scope>
</reference>
<reference evidence="9 14" key="1">
    <citation type="journal article" date="2000" name="Science">
        <title>The genome sequence of Drosophila melanogaster.</title>
        <authorList>
            <person name="Adams M.D."/>
            <person name="Celniker S.E."/>
            <person name="Holt R.A."/>
            <person name="Evans C.A."/>
            <person name="Gocayne J.D."/>
            <person name="Amanatides P.G."/>
            <person name="Scherer S.E."/>
            <person name="Li P.W."/>
            <person name="Hoskins R.A."/>
            <person name="Galle R.F."/>
            <person name="George R.A."/>
            <person name="Lewis S.E."/>
            <person name="Richards S."/>
            <person name="Ashburner M."/>
            <person name="Henderson S.N."/>
            <person name="Sutton G.G."/>
            <person name="Wortman J.R."/>
            <person name="Yandell M.D."/>
            <person name="Zhang Q."/>
            <person name="Chen L.X."/>
            <person name="Brandon R.C."/>
            <person name="Rogers Y.H."/>
            <person name="Blazej R.G."/>
            <person name="Champe M."/>
            <person name="Pfeiffer B.D."/>
            <person name="Wan K.H."/>
            <person name="Doyle C."/>
            <person name="Baxter E.G."/>
            <person name="Helt G."/>
            <person name="Nelson C.R."/>
            <person name="Gabor G.L."/>
            <person name="Abril J.F."/>
            <person name="Agbayani A."/>
            <person name="An H.J."/>
            <person name="Andrews-Pfannkoch C."/>
            <person name="Baldwin D."/>
            <person name="Ballew R.M."/>
            <person name="Basu A."/>
            <person name="Baxendale J."/>
            <person name="Bayraktaroglu L."/>
            <person name="Beasley E.M."/>
            <person name="Beeson K.Y."/>
            <person name="Benos P.V."/>
            <person name="Berman B.P."/>
            <person name="Bhandari D."/>
            <person name="Bolshakov S."/>
            <person name="Borkova D."/>
            <person name="Botchan M.R."/>
            <person name="Bouck J."/>
            <person name="Brokstein P."/>
            <person name="Brottier P."/>
            <person name="Burtis K.C."/>
            <person name="Busam D.A."/>
            <person name="Butler H."/>
            <person name="Cadieu E."/>
            <person name="Center A."/>
            <person name="Chandra I."/>
            <person name="Cherry J.M."/>
            <person name="Cawley S."/>
            <person name="Dahlke C."/>
            <person name="Davenport L.B."/>
            <person name="Davies P."/>
            <person name="de Pablos B."/>
            <person name="Delcher A."/>
            <person name="Deng Z."/>
            <person name="Mays A.D."/>
            <person name="Dew I."/>
            <person name="Dietz S.M."/>
            <person name="Dodson K."/>
            <person name="Doup L.E."/>
            <person name="Downes M."/>
            <person name="Dugan-Rocha S."/>
            <person name="Dunkov B.C."/>
            <person name="Dunn P."/>
            <person name="Durbin K.J."/>
            <person name="Evangelista C.C."/>
            <person name="Ferraz C."/>
            <person name="Ferriera S."/>
            <person name="Fleischmann W."/>
            <person name="Fosler C."/>
            <person name="Gabrielian A.E."/>
            <person name="Garg N.S."/>
            <person name="Gelbart W.M."/>
            <person name="Glasser K."/>
            <person name="Glodek A."/>
            <person name="Gong F."/>
            <person name="Gorrell J.H."/>
            <person name="Gu Z."/>
            <person name="Guan P."/>
            <person name="Harris M."/>
            <person name="Harris N.L."/>
            <person name="Harvey D."/>
            <person name="Heiman T.J."/>
            <person name="Hernandez J.R."/>
            <person name="Houck J."/>
            <person name="Hostin D."/>
            <person name="Houston K.A."/>
            <person name="Howland T.J."/>
            <person name="Wei M.H."/>
            <person name="Ibegwam C."/>
            <person name="Jalali M."/>
            <person name="Kalush F."/>
            <person name="Karpen G.H."/>
            <person name="Ke Z."/>
            <person name="Kennison J.A."/>
            <person name="Ketchum K.A."/>
            <person name="Kimmel B.E."/>
            <person name="Kodira C.D."/>
            <person name="Kraft C."/>
            <person name="Kravitz S."/>
            <person name="Kulp D."/>
            <person name="Lai Z."/>
            <person name="Lasko P."/>
            <person name="Lei Y."/>
            <person name="Levitsky A.A."/>
            <person name="Li J."/>
            <person name="Li Z."/>
            <person name="Liang Y."/>
            <person name="Lin X."/>
            <person name="Liu X."/>
            <person name="Mattei B."/>
            <person name="McIntosh T.C."/>
            <person name="McLeod M.P."/>
            <person name="McPherson D."/>
            <person name="Merkulov G."/>
            <person name="Milshina N.V."/>
            <person name="Mobarry C."/>
            <person name="Morris J."/>
            <person name="Moshrefi A."/>
            <person name="Mount S.M."/>
            <person name="Moy M."/>
            <person name="Murphy B."/>
            <person name="Murphy L."/>
            <person name="Muzny D.M."/>
            <person name="Nelson D.L."/>
            <person name="Nelson D.R."/>
            <person name="Nelson K.A."/>
            <person name="Nixon K."/>
            <person name="Nusskern D.R."/>
            <person name="Pacleb J.M."/>
            <person name="Palazzolo M."/>
            <person name="Pittman G.S."/>
            <person name="Pan S."/>
            <person name="Pollard J."/>
            <person name="Puri V."/>
            <person name="Reese M.G."/>
            <person name="Reinert K."/>
            <person name="Remington K."/>
            <person name="Saunders R.D."/>
            <person name="Scheeler F."/>
            <person name="Shen H."/>
            <person name="Shue B.C."/>
            <person name="Siden-Kiamos I."/>
            <person name="Simpson M."/>
            <person name="Skupski M.P."/>
            <person name="Smith T."/>
            <person name="Spier E."/>
            <person name="Spradling A.C."/>
            <person name="Stapleton M."/>
            <person name="Strong R."/>
            <person name="Sun E."/>
            <person name="Svirskas R."/>
            <person name="Tector C."/>
            <person name="Turner R."/>
            <person name="Venter E."/>
            <person name="Wang A.H."/>
            <person name="Wang X."/>
            <person name="Wang Z.Y."/>
            <person name="Wassarman D.A."/>
            <person name="Weinstock G.M."/>
            <person name="Weissenbach J."/>
            <person name="Williams S.M."/>
            <person name="WoodageT"/>
            <person name="Worley K.C."/>
            <person name="Wu D."/>
            <person name="Yang S."/>
            <person name="Yao Q.A."/>
            <person name="Ye J."/>
            <person name="Yeh R.F."/>
            <person name="Zaveri J.S."/>
            <person name="Zhan M."/>
            <person name="Zhang G."/>
            <person name="Zhao Q."/>
            <person name="Zheng L."/>
            <person name="Zheng X.H."/>
            <person name="Zhong F.N."/>
            <person name="Zhong W."/>
            <person name="Zhou X."/>
            <person name="Zhu S."/>
            <person name="Zhu X."/>
            <person name="Smith H.O."/>
            <person name="Gibbs R.A."/>
            <person name="Myers E.W."/>
            <person name="Rubin G.M."/>
            <person name="Venter J.C."/>
        </authorList>
    </citation>
    <scope>NUCLEOTIDE SEQUENCE [LARGE SCALE GENOMIC DNA]</scope>
    <source>
        <strain evidence="14">Berkeley</strain>
    </source>
</reference>
<dbReference type="RefSeq" id="NP_001246828.1">
    <property type="nucleotide sequence ID" value="NM_001259899.1"/>
</dbReference>
<evidence type="ECO:0000313" key="9">
    <source>
        <dbReference type="EMBL" id="AAF49209.2"/>
    </source>
</evidence>
<protein>
    <submittedName>
        <fullName evidence="9">Cytochrome c oxidase subunit 6A-like 2, isoform B</fullName>
    </submittedName>
    <submittedName>
        <fullName evidence="10">Cytochrome c oxidase subunit 6A-like 2, isoform C</fullName>
    </submittedName>
    <submittedName>
        <fullName evidence="11">IP09469p1</fullName>
    </submittedName>
    <submittedName>
        <fullName evidence="12">IP13061p1</fullName>
    </submittedName>
</protein>
<reference evidence="11" key="10">
    <citation type="submission" date="2012-11" db="EMBL/GenBank/DDBJ databases">
        <title>The NIAID Influenza Genome Sequencing Project.</title>
        <authorList>
            <person name="Wentworth D.E."/>
            <person name="Dugan V."/>
            <person name="Halpin R."/>
            <person name="Lin X."/>
            <person name="Bera J."/>
            <person name="Ghedin E."/>
            <person name="Fedorova N."/>
            <person name="Tsitrin T."/>
            <person name="Stockwell T."/>
            <person name="Amedeo P."/>
            <person name="Bishop B."/>
            <person name="Edworthy P."/>
            <person name="Gupta N."/>
            <person name="Katzel D."/>
            <person name="Li K."/>
            <person name="Schobel S."/>
            <person name="Shrivastava S."/>
            <person name="Thovarai V."/>
            <person name="Wang S."/>
            <person name="van Doorn R."/>
            <person name="Mai L.Q."/>
            <person name="Hang N.L."/>
            <person name="Phuong H.V."/>
            <person name="Cuong V.D."/>
            <person name="Thanh L."/>
            <person name="Thach N.C."/>
            <person name="Quyen P.D."/>
            <person name="Bao Y."/>
            <person name="Sanders R."/>
            <person name="Dernovoy D."/>
            <person name="Kiryutin B."/>
            <person name="Lipman D.J."/>
            <person name="Tatusova T."/>
        </authorList>
    </citation>
    <scope>NUCLEOTIDE SEQUENCE</scope>
</reference>
<dbReference type="SUPFAM" id="SSF81411">
    <property type="entry name" value="Mitochondrial cytochrome c oxidase subunit VIa"/>
    <property type="match status" value="1"/>
</dbReference>
<evidence type="ECO:0000313" key="11">
    <source>
        <dbReference type="EMBL" id="AFX81741.1"/>
    </source>
</evidence>
<dbReference type="RefSeq" id="NP_649075.1">
    <property type="nucleotide sequence ID" value="NM_140818.3"/>
</dbReference>
<organism evidence="9 14">
    <name type="scientific">Drosophila melanogaster</name>
    <name type="common">Fruit fly</name>
    <dbReference type="NCBI Taxonomy" id="7227"/>
    <lineage>
        <taxon>Eukaryota</taxon>
        <taxon>Metazoa</taxon>
        <taxon>Ecdysozoa</taxon>
        <taxon>Arthropoda</taxon>
        <taxon>Hexapoda</taxon>
        <taxon>Insecta</taxon>
        <taxon>Pterygota</taxon>
        <taxon>Neoptera</taxon>
        <taxon>Endopterygota</taxon>
        <taxon>Diptera</taxon>
        <taxon>Brachycera</taxon>
        <taxon>Muscomorpha</taxon>
        <taxon>Ephydroidea</taxon>
        <taxon>Drosophilidae</taxon>
        <taxon>Drosophila</taxon>
        <taxon>Sophophora</taxon>
    </lineage>
</organism>
<dbReference type="Reactome" id="R-DME-9864848">
    <property type="pathway name" value="Complex IV assembly"/>
</dbReference>
<dbReference type="GeneID" id="40066"/>
<evidence type="ECO:0000313" key="12">
    <source>
        <dbReference type="EMBL" id="AGC12545.1"/>
    </source>
</evidence>
<dbReference type="CDD" id="cd00925">
    <property type="entry name" value="Cyt_c_Oxidase_VIa"/>
    <property type="match status" value="1"/>
</dbReference>
<dbReference type="CTD" id="40066"/>
<dbReference type="OrthoDB" id="5947505at2759"/>
<reference evidence="9 14" key="5">
    <citation type="journal article" date="2002" name="Genome Biol.">
        <title>Heterochromatic sequences in a Drosophila whole-genome shotgun assembly.</title>
        <authorList>
            <person name="Hoskins R.A."/>
            <person name="Smith C.D."/>
            <person name="Carlson J.W."/>
            <person name="Carvalho A.B."/>
            <person name="Halpern A."/>
            <person name="Kaminker J.S."/>
            <person name="Kennedy C."/>
            <person name="Mungall C.J."/>
            <person name="Sullivan B.A."/>
            <person name="Sutton G.G."/>
            <person name="Yasuhara J.C."/>
            <person name="Wakimoto B.T."/>
            <person name="Myers E.W."/>
            <person name="Celniker S.E."/>
            <person name="Rubin G.M."/>
            <person name="Karpen G.H."/>
        </authorList>
    </citation>
    <scope>NUCLEOTIDE SEQUENCE [LARGE SCALE GENOMIC DNA]</scope>
    <source>
        <strain evidence="14">Berkeley</strain>
    </source>
</reference>
<dbReference type="ComplexPortal" id="CPX-8621">
    <property type="entry name" value="Mitochondrial respiratory chain complex IV, testis-specific variant"/>
</dbReference>
<keyword evidence="8" id="KW-1133">Transmembrane helix</keyword>
<reference evidence="14" key="4">
    <citation type="journal article" date="2002" name="Genome Biol.">
        <title>The transposable elements of the Drosophila melanogaster euchromatin: a genomics perspective.</title>
        <authorList>
            <person name="Kaminker J.S."/>
            <person name="Bergman C.M."/>
            <person name="Kronmiller B."/>
            <person name="Carlson J."/>
            <person name="Svirskas R."/>
            <person name="Patel S."/>
            <person name="Frise E."/>
            <person name="Wheeler D.A."/>
            <person name="Lewis S.E."/>
            <person name="Rubin G.M."/>
            <person name="Ashburner M."/>
            <person name="Celniker S.E."/>
        </authorList>
    </citation>
    <scope>NUCLEOTIDE SEQUENCE [LARGE SCALE GENOMIC DNA]</scope>
    <source>
        <strain evidence="14">Berkeley</strain>
    </source>
</reference>
<evidence type="ECO:0000256" key="1">
    <source>
        <dbReference type="ARBA" id="ARBA00004273"/>
    </source>
</evidence>
<feature type="compositionally biased region" description="Basic and acidic residues" evidence="7">
    <location>
        <begin position="267"/>
        <end position="289"/>
    </location>
</feature>
<reference evidence="9 14" key="9">
    <citation type="journal article" date="2007" name="Science">
        <title>Sequence finishing and mapping of Drosophila melanogaster heterochromatin.</title>
        <authorList>
            <person name="Hoskins R.A."/>
            <person name="Carlson J.W."/>
            <person name="Kennedy C."/>
            <person name="Acevedo D."/>
            <person name="Evans-Holm M."/>
            <person name="Frise E."/>
            <person name="Wan K.H."/>
            <person name="Park S."/>
            <person name="Mendez-Lago M."/>
            <person name="Rossi F."/>
            <person name="Villasante A."/>
            <person name="Dimitri P."/>
            <person name="Karpen G.H."/>
            <person name="Celniker S.E."/>
        </authorList>
    </citation>
    <scope>NUCLEOTIDE SEQUENCE [LARGE SCALE GENOMIC DNA]</scope>
    <source>
        <strain evidence="14">Berkeley</strain>
    </source>
</reference>
<dbReference type="Gene3D" id="4.10.95.10">
    <property type="entry name" value="Cytochrome c oxidase, subunit VIa"/>
    <property type="match status" value="1"/>
</dbReference>
<keyword evidence="2" id="KW-0999">Mitochondrion inner membrane</keyword>
<dbReference type="Reactome" id="R-DME-9707564">
    <property type="pathway name" value="Cytoprotection by HMOX1"/>
</dbReference>
<dbReference type="InterPro" id="IPR036418">
    <property type="entry name" value="Cyt_c_oxidase_su6a_sf"/>
</dbReference>
<feature type="region of interest" description="Disordered" evidence="7">
    <location>
        <begin position="225"/>
        <end position="289"/>
    </location>
</feature>
<sequence length="289" mass="32185">MRHLQLMKYVNPRFAINTVITQRLMSKSDGKSSGTGSKDAKCKGTKDAKSSNAAKKSTEAKAKASDAAKKATPPKAAKETKVTPPKDETAIAGGSKCPPKVQPVAETSKNKKKLQSCDELLLGKSTRKQKKPLTAIQGGDLGCPGRTGKKPQIVAQHSKLWQKISLFGVLPMIAILTLLVFSTRSEEERLEFKNYEHMYRRTKRYWFKDGNRTAFHNSHFNALPPAGYEDEVDESGIGQDPETDKDKKARMKEFDKVVKNWRKHSSKRDAQLKKEAAAAEKEARKQEAQ</sequence>
<dbReference type="AGR" id="FB:FBgn0036830"/>
<accession>Q9VVU8</accession>
<evidence type="ECO:0000313" key="10">
    <source>
        <dbReference type="EMBL" id="AFH04499.1"/>
    </source>
</evidence>
<keyword evidence="3" id="KW-0809">Transit peptide</keyword>
<proteinExistence type="evidence at transcript level"/>
<reference evidence="9 14" key="8">
    <citation type="journal article" date="2007" name="Science">
        <title>The Release 5.1 annotation of Drosophila melanogaster heterochromatin.</title>
        <authorList>
            <person name="Smith C.D."/>
            <person name="Shu S."/>
            <person name="Mungall C.J."/>
            <person name="Karpen G.H."/>
        </authorList>
    </citation>
    <scope>NUCLEOTIDE SEQUENCE [LARGE SCALE GENOMIC DNA]</scope>
    <source>
        <strain evidence="14">Berkeley</strain>
    </source>
</reference>
<dbReference type="UCSC" id="CG14077-RB">
    <property type="organism name" value="d. melanogaster"/>
</dbReference>
<evidence type="ECO:0000256" key="2">
    <source>
        <dbReference type="ARBA" id="ARBA00022792"/>
    </source>
</evidence>
<dbReference type="DNASU" id="40066"/>
<dbReference type="PANTHER" id="PTHR11504:SF0">
    <property type="entry name" value="CYTOCHROME C OXIDASE SUBUNIT"/>
    <property type="match status" value="1"/>
</dbReference>
<dbReference type="EMBL" id="BT029928">
    <property type="protein sequence ID" value="AFX81741.1"/>
    <property type="molecule type" value="mRNA"/>
</dbReference>
<dbReference type="eggNOG" id="KOG3469">
    <property type="taxonomic scope" value="Eukaryota"/>
</dbReference>
<reference evidence="14" key="2">
    <citation type="journal article" date="2002" name="Genome Biol.">
        <title>Finishing a whole-genome shotgun: release 3 of the Drosophila melanogaster euchromatic genome sequence.</title>
        <authorList>
            <person name="Celniker S.E."/>
            <person name="Wheeler D.A."/>
            <person name="Kronmiller B."/>
            <person name="Carlson J.W."/>
            <person name="Halpern A."/>
            <person name="Patel S."/>
            <person name="Adams M."/>
            <person name="Champe M."/>
            <person name="Dugan S.P."/>
            <person name="Frise E."/>
            <person name="Hodgson A."/>
            <person name="George R.A."/>
            <person name="Hoskins R.A."/>
            <person name="Laverty T."/>
            <person name="Muzny D.M."/>
            <person name="Nelson C.R."/>
            <person name="Pacleb J.M."/>
            <person name="Park S."/>
            <person name="Pfeiffer B.D."/>
            <person name="Richards S."/>
            <person name="Sodergren E.J."/>
            <person name="Svirskas R."/>
            <person name="Tabor P.E."/>
            <person name="Wan K."/>
            <person name="Stapleton M."/>
            <person name="Sutton G.G."/>
            <person name="Venter C."/>
            <person name="Weinstock G."/>
            <person name="Scherer S.E."/>
            <person name="Myers E.W."/>
            <person name="Gibbs R.A."/>
            <person name="Rubin G.M."/>
        </authorList>
    </citation>
    <scope>NUCLEOTIDE SEQUENCE [LARGE SCALE GENOMIC DNA]</scope>
    <source>
        <strain evidence="14">Berkeley</strain>
    </source>
</reference>
<keyword evidence="5 8" id="KW-0472">Membrane</keyword>
<feature type="compositionally biased region" description="Basic and acidic residues" evidence="7">
    <location>
        <begin position="242"/>
        <end position="258"/>
    </location>
</feature>
<keyword evidence="8" id="KW-0812">Transmembrane</keyword>
<dbReference type="EMBL" id="BT022852">
    <property type="protein sequence ID" value="AGC12545.1"/>
    <property type="molecule type" value="mRNA"/>
</dbReference>
<dbReference type="GO" id="GO:0006123">
    <property type="term" value="P:mitochondrial electron transport, cytochrome c to oxygen"/>
    <property type="evidence" value="ECO:0000318"/>
    <property type="project" value="GO_Central"/>
</dbReference>
<reference evidence="9" key="15">
    <citation type="submission" date="2022-11" db="EMBL/GenBank/DDBJ databases">
        <title>Drosophila melanogaster release 4 sequence.</title>
        <authorList>
            <consortium name="Berkeley Drosophila Genome Project"/>
            <person name="Celniker S."/>
            <person name="Carlson J."/>
            <person name="Wan K."/>
            <person name="Pfeiffer B."/>
            <person name="Frise E."/>
            <person name="George R."/>
            <person name="Hoskins R."/>
            <person name="Stapleton M."/>
            <person name="Pacleb J."/>
            <person name="Park S."/>
            <person name="Svirskas R."/>
            <person name="Smith E."/>
            <person name="Yu C."/>
            <person name="Rubin G."/>
        </authorList>
    </citation>
    <scope>NUCLEOTIDE SEQUENCE</scope>
</reference>
<dbReference type="Pfam" id="PF02046">
    <property type="entry name" value="COX6A"/>
    <property type="match status" value="1"/>
</dbReference>
<dbReference type="InParanoid" id="Q9VVU8"/>
<dbReference type="FunCoup" id="Q9VVU8">
    <property type="interactions" value="145"/>
</dbReference>
<dbReference type="HOGENOM" id="CLU_077787_0_0_1"/>
<name>Q9VVU8_DROME</name>
<keyword evidence="14" id="KW-1185">Reference proteome</keyword>
<dbReference type="GO" id="GO:0005743">
    <property type="term" value="C:mitochondrial inner membrane"/>
    <property type="evidence" value="ECO:0007669"/>
    <property type="project" value="UniProtKB-SubCell"/>
</dbReference>
<comment type="subcellular location">
    <subcellularLocation>
        <location evidence="1">Mitochondrion inner membrane</location>
    </subcellularLocation>
</comment>
<feature type="compositionally biased region" description="Basic and acidic residues" evidence="7">
    <location>
        <begin position="56"/>
        <end position="69"/>
    </location>
</feature>
<dbReference type="AlphaFoldDB" id="Q9VVU8"/>
<feature type="compositionally biased region" description="Basic and acidic residues" evidence="7">
    <location>
        <begin position="76"/>
        <end position="89"/>
    </location>
</feature>
<dbReference type="Reactome" id="R-DME-611105">
    <property type="pathway name" value="Respiratory electron transport"/>
</dbReference>
<evidence type="ECO:0000256" key="4">
    <source>
        <dbReference type="ARBA" id="ARBA00023128"/>
    </source>
</evidence>
<evidence type="ECO:0000256" key="5">
    <source>
        <dbReference type="ARBA" id="ARBA00023136"/>
    </source>
</evidence>
<dbReference type="InterPro" id="IPR001349">
    <property type="entry name" value="Cyt_c_oxidase_su6a"/>
</dbReference>
<reference evidence="9 14" key="6">
    <citation type="journal article" date="2005" name="PLoS Comput. Biol.">
        <title>Combined evidence annotation of transposable elements in genome sequences.</title>
        <authorList>
            <person name="Quesneville H."/>
            <person name="Bergman C.M."/>
            <person name="Andrieu O."/>
            <person name="Autard D."/>
            <person name="Nouaud D."/>
            <person name="Ashburner M."/>
            <person name="Anxolabehere D."/>
        </authorList>
    </citation>
    <scope>NUCLEOTIDE SEQUENCE [LARGE SCALE GENOMIC DNA]</scope>
    <source>
        <strain evidence="14">Berkeley</strain>
    </source>
</reference>
<evidence type="ECO:0000313" key="13">
    <source>
        <dbReference type="FlyBase" id="FBgn0036830"/>
    </source>
</evidence>